<name>A0A8T4H0F2_9EURY</name>
<reference evidence="2" key="1">
    <citation type="submission" date="2021-03" db="EMBL/GenBank/DDBJ databases">
        <title>Genomic Encyclopedia of Type Strains, Phase IV (KMG-IV): sequencing the most valuable type-strain genomes for metagenomic binning, comparative biology and taxonomic classification.</title>
        <authorList>
            <person name="Goeker M."/>
        </authorList>
    </citation>
    <scope>NUCLEOTIDE SEQUENCE</scope>
    <source>
        <strain evidence="2">DSM 26232</strain>
    </source>
</reference>
<accession>A0A8T4H0F2</accession>
<sequence length="83" mass="8364">MSTSEPSTSPLGGDALPGPAAAVAAMLLGPVRAAAFWSAVALPLVYLPLVATGTVWDRPLAFCTLLALNVVAFLAGHGYDPDA</sequence>
<keyword evidence="1" id="KW-0472">Membrane</keyword>
<keyword evidence="1" id="KW-1133">Transmembrane helix</keyword>
<feature type="transmembrane region" description="Helical" evidence="1">
    <location>
        <begin position="59"/>
        <end position="79"/>
    </location>
</feature>
<dbReference type="Proteomes" id="UP000823736">
    <property type="component" value="Unassembled WGS sequence"/>
</dbReference>
<dbReference type="InterPro" id="IPR058341">
    <property type="entry name" value="DUF8028"/>
</dbReference>
<gene>
    <name evidence="2" type="ORF">J2753_002552</name>
</gene>
<proteinExistence type="predicted"/>
<dbReference type="OrthoDB" id="383018at2157"/>
<feature type="transmembrane region" description="Helical" evidence="1">
    <location>
        <begin position="20"/>
        <end position="47"/>
    </location>
</feature>
<keyword evidence="1" id="KW-0812">Transmembrane</keyword>
<dbReference type="RefSeq" id="WP_209492392.1">
    <property type="nucleotide sequence ID" value="NZ_JAGGLC010000005.1"/>
</dbReference>
<dbReference type="AlphaFoldDB" id="A0A8T4H0F2"/>
<evidence type="ECO:0000256" key="1">
    <source>
        <dbReference type="SAM" id="Phobius"/>
    </source>
</evidence>
<dbReference type="Pfam" id="PF26071">
    <property type="entry name" value="DUF8028"/>
    <property type="match status" value="1"/>
</dbReference>
<keyword evidence="3" id="KW-1185">Reference proteome</keyword>
<evidence type="ECO:0000313" key="2">
    <source>
        <dbReference type="EMBL" id="MBP1988042.1"/>
    </source>
</evidence>
<protein>
    <submittedName>
        <fullName evidence="2">Uncharacterized protein</fullName>
    </submittedName>
</protein>
<organism evidence="2 3">
    <name type="scientific">Halolamina salifodinae</name>
    <dbReference type="NCBI Taxonomy" id="1202767"/>
    <lineage>
        <taxon>Archaea</taxon>
        <taxon>Methanobacteriati</taxon>
        <taxon>Methanobacteriota</taxon>
        <taxon>Stenosarchaea group</taxon>
        <taxon>Halobacteria</taxon>
        <taxon>Halobacteriales</taxon>
        <taxon>Haloferacaceae</taxon>
    </lineage>
</organism>
<dbReference type="EMBL" id="JAGGLC010000005">
    <property type="protein sequence ID" value="MBP1988042.1"/>
    <property type="molecule type" value="Genomic_DNA"/>
</dbReference>
<evidence type="ECO:0000313" key="3">
    <source>
        <dbReference type="Proteomes" id="UP000823736"/>
    </source>
</evidence>
<comment type="caution">
    <text evidence="2">The sequence shown here is derived from an EMBL/GenBank/DDBJ whole genome shotgun (WGS) entry which is preliminary data.</text>
</comment>